<evidence type="ECO:0000313" key="3">
    <source>
        <dbReference type="Proteomes" id="UP000604341"/>
    </source>
</evidence>
<keyword evidence="3" id="KW-1185">Reference proteome</keyword>
<sequence>MITWFDALLVTLWAAVTALGARRGLSGLAWGLGGIAACFLANALSGNAIIAVILSMLLAVGIGTAITSRIQNPLDRPWHLGAGAAGGFALGGVLIATLALNFPLDLRVDAQGSRGVYPSESLPPALYDAVRGSALQNGLRGVWSSNSALKTLLIPDQTRAR</sequence>
<protein>
    <recommendedName>
        <fullName evidence="4">Colicin V production protein</fullName>
    </recommendedName>
</protein>
<feature type="transmembrane region" description="Helical" evidence="1">
    <location>
        <begin position="78"/>
        <end position="100"/>
    </location>
</feature>
<keyword evidence="1" id="KW-0472">Membrane</keyword>
<feature type="transmembrane region" description="Helical" evidence="1">
    <location>
        <begin position="47"/>
        <end position="66"/>
    </location>
</feature>
<keyword evidence="1" id="KW-1133">Transmembrane helix</keyword>
<evidence type="ECO:0000256" key="1">
    <source>
        <dbReference type="SAM" id="Phobius"/>
    </source>
</evidence>
<accession>A0ABQ2FM56</accession>
<dbReference type="EMBL" id="BMPE01000005">
    <property type="protein sequence ID" value="GGL03971.1"/>
    <property type="molecule type" value="Genomic_DNA"/>
</dbReference>
<evidence type="ECO:0008006" key="4">
    <source>
        <dbReference type="Google" id="ProtNLM"/>
    </source>
</evidence>
<organism evidence="2 3">
    <name type="scientific">Deinococcus radiotolerans</name>
    <dbReference type="NCBI Taxonomy" id="1309407"/>
    <lineage>
        <taxon>Bacteria</taxon>
        <taxon>Thermotogati</taxon>
        <taxon>Deinococcota</taxon>
        <taxon>Deinococci</taxon>
        <taxon>Deinococcales</taxon>
        <taxon>Deinococcaceae</taxon>
        <taxon>Deinococcus</taxon>
    </lineage>
</organism>
<gene>
    <name evidence="2" type="ORF">GCM10010844_23220</name>
</gene>
<evidence type="ECO:0000313" key="2">
    <source>
        <dbReference type="EMBL" id="GGL03971.1"/>
    </source>
</evidence>
<dbReference type="RefSeq" id="WP_229784665.1">
    <property type="nucleotide sequence ID" value="NZ_BMPE01000005.1"/>
</dbReference>
<comment type="caution">
    <text evidence="2">The sequence shown here is derived from an EMBL/GenBank/DDBJ whole genome shotgun (WGS) entry which is preliminary data.</text>
</comment>
<proteinExistence type="predicted"/>
<name>A0ABQ2FM56_9DEIO</name>
<reference evidence="3" key="1">
    <citation type="journal article" date="2019" name="Int. J. Syst. Evol. Microbiol.">
        <title>The Global Catalogue of Microorganisms (GCM) 10K type strain sequencing project: providing services to taxonomists for standard genome sequencing and annotation.</title>
        <authorList>
            <consortium name="The Broad Institute Genomics Platform"/>
            <consortium name="The Broad Institute Genome Sequencing Center for Infectious Disease"/>
            <person name="Wu L."/>
            <person name="Ma J."/>
        </authorList>
    </citation>
    <scope>NUCLEOTIDE SEQUENCE [LARGE SCALE GENOMIC DNA]</scope>
    <source>
        <strain evidence="3">JCM 19173</strain>
    </source>
</reference>
<dbReference type="Proteomes" id="UP000604341">
    <property type="component" value="Unassembled WGS sequence"/>
</dbReference>
<keyword evidence="1" id="KW-0812">Transmembrane</keyword>